<evidence type="ECO:0000313" key="8">
    <source>
        <dbReference type="Proteomes" id="UP000604481"/>
    </source>
</evidence>
<dbReference type="GO" id="GO:0034220">
    <property type="term" value="P:monoatomic ion transmembrane transport"/>
    <property type="evidence" value="ECO:0007669"/>
    <property type="project" value="UniProtKB-KW"/>
</dbReference>
<protein>
    <submittedName>
        <fullName evidence="7">Potassium channel protein</fullName>
    </submittedName>
</protein>
<dbReference type="InterPro" id="IPR050721">
    <property type="entry name" value="Trk_Ktr_HKT_K-transport"/>
</dbReference>
<feature type="transmembrane region" description="Helical" evidence="4">
    <location>
        <begin position="44"/>
        <end position="61"/>
    </location>
</feature>
<keyword evidence="7" id="KW-0407">Ion channel</keyword>
<evidence type="ECO:0000256" key="4">
    <source>
        <dbReference type="SAM" id="Phobius"/>
    </source>
</evidence>
<dbReference type="GO" id="GO:0006813">
    <property type="term" value="P:potassium ion transport"/>
    <property type="evidence" value="ECO:0007669"/>
    <property type="project" value="InterPro"/>
</dbReference>
<dbReference type="InterPro" id="IPR013099">
    <property type="entry name" value="K_chnl_dom"/>
</dbReference>
<dbReference type="Gene3D" id="1.10.287.70">
    <property type="match status" value="1"/>
</dbReference>
<dbReference type="Proteomes" id="UP000604481">
    <property type="component" value="Unassembled WGS sequence"/>
</dbReference>
<keyword evidence="4" id="KW-0472">Membrane</keyword>
<dbReference type="Pfam" id="PF07885">
    <property type="entry name" value="Ion_trans_2"/>
    <property type="match status" value="1"/>
</dbReference>
<dbReference type="PANTHER" id="PTHR43833">
    <property type="entry name" value="POTASSIUM CHANNEL PROTEIN 2-RELATED-RELATED"/>
    <property type="match status" value="1"/>
</dbReference>
<evidence type="ECO:0000259" key="5">
    <source>
        <dbReference type="Pfam" id="PF02254"/>
    </source>
</evidence>
<organism evidence="7 8">
    <name type="scientific">Chitinilyticum piscinae</name>
    <dbReference type="NCBI Taxonomy" id="2866724"/>
    <lineage>
        <taxon>Bacteria</taxon>
        <taxon>Pseudomonadati</taxon>
        <taxon>Pseudomonadota</taxon>
        <taxon>Betaproteobacteria</taxon>
        <taxon>Neisseriales</taxon>
        <taxon>Chitinibacteraceae</taxon>
        <taxon>Chitinilyticum</taxon>
    </lineage>
</organism>
<dbReference type="PANTHER" id="PTHR43833:SF5">
    <property type="entry name" value="TRK SYSTEM POTASSIUM UPTAKE PROTEIN TRKA"/>
    <property type="match status" value="1"/>
</dbReference>
<evidence type="ECO:0000256" key="2">
    <source>
        <dbReference type="ARBA" id="ARBA00022448"/>
    </source>
</evidence>
<dbReference type="InterPro" id="IPR003148">
    <property type="entry name" value="RCK_N"/>
</dbReference>
<sequence>MYNIFFLALRRLRVPLITLILIYAVSMFGLVLMPAPPGQPALDFFHAFYFVSYTATTIGFGEIPYTFSPGQRAWVLVCIYLSVIGWTYTLGSLLALFQDRSFLHALRLAKFTLKVRRMPTGFYLILGYGQTGQLLARALDERGERFVVVEQREERVNEVLLAGYHADVPAIAGNAANPELLQLAGILHRNCRGILAVTGDENVNLAAMMASHALRPRLLSIGRARSLHVSRNMSSFGANHVVNMFETVGMEFRMALRSPSHYRLWQTLTQLPGRPIPSLFQPRAGLWLVVGFGRFGHAVYEALVHQGYAVRVIDEESHPDLPIGVQVAGLGVEERDLREAGVREAVGLIACHDHDINNLSAIATAREMNPGLMIVARQNLAQNRSLFTAIHPDLTVVRSQIVARQTLIAMTTPLLTQFLELMQGYSVEWAGKLEEQLLGLCDGEVPERWALELTAQNKGFVHAFLAQPLPPLRLGDLSRHPDRREQALDCLALLYQYQGHDIVLPQASQQLQLGARILFVGSPKARRLMQWALESPELVDYLRTGLTPPRGAVFRWLAARKQAKPG</sequence>
<dbReference type="EMBL" id="JADFUA010000002">
    <property type="protein sequence ID" value="MBE9608626.1"/>
    <property type="molecule type" value="Genomic_DNA"/>
</dbReference>
<evidence type="ECO:0000259" key="6">
    <source>
        <dbReference type="Pfam" id="PF07885"/>
    </source>
</evidence>
<evidence type="ECO:0000313" key="7">
    <source>
        <dbReference type="EMBL" id="MBE9608626.1"/>
    </source>
</evidence>
<dbReference type="Pfam" id="PF02254">
    <property type="entry name" value="TrkA_N"/>
    <property type="match status" value="2"/>
</dbReference>
<keyword evidence="2" id="KW-0813">Transport</keyword>
<keyword evidence="4" id="KW-1133">Transmembrane helix</keyword>
<reference evidence="7 8" key="1">
    <citation type="submission" date="2020-10" db="EMBL/GenBank/DDBJ databases">
        <title>The genome sequence of Chitinilyticum litopenaei 4Y14.</title>
        <authorList>
            <person name="Liu Y."/>
        </authorList>
    </citation>
    <scope>NUCLEOTIDE SEQUENCE [LARGE SCALE GENOMIC DNA]</scope>
    <source>
        <strain evidence="7 8">4Y14</strain>
    </source>
</reference>
<keyword evidence="3" id="KW-0406">Ion transport</keyword>
<feature type="domain" description="RCK N-terminal" evidence="5">
    <location>
        <begin position="288"/>
        <end position="390"/>
    </location>
</feature>
<accession>A0A8J7FLQ2</accession>
<keyword evidence="8" id="KW-1185">Reference proteome</keyword>
<evidence type="ECO:0000256" key="1">
    <source>
        <dbReference type="ARBA" id="ARBA00004651"/>
    </source>
</evidence>
<dbReference type="RefSeq" id="WP_194115159.1">
    <property type="nucleotide sequence ID" value="NZ_JADFUA010000002.1"/>
</dbReference>
<name>A0A8J7FLQ2_9NEIS</name>
<dbReference type="SUPFAM" id="SSF81324">
    <property type="entry name" value="Voltage-gated potassium channels"/>
    <property type="match status" value="1"/>
</dbReference>
<dbReference type="Gene3D" id="3.40.50.720">
    <property type="entry name" value="NAD(P)-binding Rossmann-like Domain"/>
    <property type="match status" value="2"/>
</dbReference>
<comment type="caution">
    <text evidence="7">The sequence shown here is derived from an EMBL/GenBank/DDBJ whole genome shotgun (WGS) entry which is preliminary data.</text>
</comment>
<dbReference type="GO" id="GO:0005886">
    <property type="term" value="C:plasma membrane"/>
    <property type="evidence" value="ECO:0007669"/>
    <property type="project" value="UniProtKB-SubCell"/>
</dbReference>
<dbReference type="AlphaFoldDB" id="A0A8J7FLQ2"/>
<feature type="transmembrane region" description="Helical" evidence="4">
    <location>
        <begin position="12"/>
        <end position="32"/>
    </location>
</feature>
<gene>
    <name evidence="7" type="ORF">INR99_04620</name>
</gene>
<feature type="transmembrane region" description="Helical" evidence="4">
    <location>
        <begin position="73"/>
        <end position="97"/>
    </location>
</feature>
<keyword evidence="4" id="KW-0812">Transmembrane</keyword>
<feature type="domain" description="Potassium channel" evidence="6">
    <location>
        <begin position="19"/>
        <end position="94"/>
    </location>
</feature>
<proteinExistence type="predicted"/>
<feature type="domain" description="RCK N-terminal" evidence="5">
    <location>
        <begin position="123"/>
        <end position="243"/>
    </location>
</feature>
<comment type="subcellular location">
    <subcellularLocation>
        <location evidence="1">Cell membrane</location>
        <topology evidence="1">Multi-pass membrane protein</topology>
    </subcellularLocation>
</comment>
<dbReference type="InterPro" id="IPR036291">
    <property type="entry name" value="NAD(P)-bd_dom_sf"/>
</dbReference>
<evidence type="ECO:0000256" key="3">
    <source>
        <dbReference type="ARBA" id="ARBA00023065"/>
    </source>
</evidence>
<dbReference type="SUPFAM" id="SSF51735">
    <property type="entry name" value="NAD(P)-binding Rossmann-fold domains"/>
    <property type="match status" value="2"/>
</dbReference>